<evidence type="ECO:0000256" key="1">
    <source>
        <dbReference type="ARBA" id="ARBA00004651"/>
    </source>
</evidence>
<organism evidence="9 10">
    <name type="scientific">Acidovorax benzenivorans</name>
    <dbReference type="NCBI Taxonomy" id="2987520"/>
    <lineage>
        <taxon>Bacteria</taxon>
        <taxon>Pseudomonadati</taxon>
        <taxon>Pseudomonadota</taxon>
        <taxon>Betaproteobacteria</taxon>
        <taxon>Burkholderiales</taxon>
        <taxon>Comamonadaceae</taxon>
        <taxon>Acidovorax</taxon>
    </lineage>
</organism>
<evidence type="ECO:0000256" key="4">
    <source>
        <dbReference type="ARBA" id="ARBA00022692"/>
    </source>
</evidence>
<accession>A0ABT5RWW7</accession>
<feature type="transmembrane region" description="Helical" evidence="7">
    <location>
        <begin position="203"/>
        <end position="224"/>
    </location>
</feature>
<evidence type="ECO:0000256" key="5">
    <source>
        <dbReference type="ARBA" id="ARBA00022989"/>
    </source>
</evidence>
<dbReference type="PROSITE" id="PS50928">
    <property type="entry name" value="ABC_TM1"/>
    <property type="match status" value="1"/>
</dbReference>
<dbReference type="InterPro" id="IPR050366">
    <property type="entry name" value="BP-dependent_transpt_permease"/>
</dbReference>
<feature type="transmembrane region" description="Helical" evidence="7">
    <location>
        <begin position="92"/>
        <end position="118"/>
    </location>
</feature>
<comment type="caution">
    <text evidence="9">The sequence shown here is derived from an EMBL/GenBank/DDBJ whole genome shotgun (WGS) entry which is preliminary data.</text>
</comment>
<protein>
    <submittedName>
        <fullName evidence="9">ABC transporter permease</fullName>
    </submittedName>
</protein>
<dbReference type="Pfam" id="PF00528">
    <property type="entry name" value="BPD_transp_1"/>
    <property type="match status" value="1"/>
</dbReference>
<sequence>MQSTASTTTPAAAPVQTSRGMQWRSLEFVLGVVLTGSMLLLVLCSVWIFPDGGAAMDLSARLTAPFTSWAHPLGTDALGRDVLARVLVGGRISLLVGFASVAGASVLGIVIGLVAGYYRGFWDMLLMRCVDIQLALPFILIALTFISILGGGLFNIIVFMVISQWVQFARLVRGMVLQVREREFVQAARAFGVRDLAMVRHHILPNVIGPVIILMTLNVANNILLESSLTFLGLGVDPLIPSWGGMLADGRTYMQTAWWISVFPGMAIMLTVLGLNLLGDWLRDRIDPTGKQ</sequence>
<evidence type="ECO:0000313" key="9">
    <source>
        <dbReference type="EMBL" id="MDD2178198.1"/>
    </source>
</evidence>
<keyword evidence="10" id="KW-1185">Reference proteome</keyword>
<evidence type="ECO:0000313" key="10">
    <source>
        <dbReference type="Proteomes" id="UP001148932"/>
    </source>
</evidence>
<dbReference type="Proteomes" id="UP001148932">
    <property type="component" value="Unassembled WGS sequence"/>
</dbReference>
<keyword evidence="4 7" id="KW-0812">Transmembrane</keyword>
<evidence type="ECO:0000256" key="6">
    <source>
        <dbReference type="ARBA" id="ARBA00023136"/>
    </source>
</evidence>
<dbReference type="CDD" id="cd06261">
    <property type="entry name" value="TM_PBP2"/>
    <property type="match status" value="1"/>
</dbReference>
<keyword evidence="5 7" id="KW-1133">Transmembrane helix</keyword>
<keyword evidence="6 7" id="KW-0472">Membrane</keyword>
<keyword evidence="2 7" id="KW-0813">Transport</keyword>
<reference evidence="9" key="1">
    <citation type="submission" date="2022-10" db="EMBL/GenBank/DDBJ databases">
        <title>Description of microaerobic benzene degrading bacteria.</title>
        <authorList>
            <person name="Bedics A."/>
            <person name="Tancsics A."/>
            <person name="Banerjee S."/>
        </authorList>
    </citation>
    <scope>NUCLEOTIDE SEQUENCE</scope>
    <source>
        <strain evidence="9">D2M1</strain>
    </source>
</reference>
<evidence type="ECO:0000256" key="3">
    <source>
        <dbReference type="ARBA" id="ARBA00022475"/>
    </source>
</evidence>
<dbReference type="RefSeq" id="WP_274110663.1">
    <property type="nucleotide sequence ID" value="NZ_JAPCKI010000006.1"/>
</dbReference>
<dbReference type="InterPro" id="IPR000515">
    <property type="entry name" value="MetI-like"/>
</dbReference>
<keyword evidence="3" id="KW-1003">Cell membrane</keyword>
<dbReference type="SUPFAM" id="SSF161098">
    <property type="entry name" value="MetI-like"/>
    <property type="match status" value="1"/>
</dbReference>
<feature type="domain" description="ABC transmembrane type-1" evidence="8">
    <location>
        <begin position="90"/>
        <end position="279"/>
    </location>
</feature>
<dbReference type="Gene3D" id="1.10.3720.10">
    <property type="entry name" value="MetI-like"/>
    <property type="match status" value="1"/>
</dbReference>
<proteinExistence type="inferred from homology"/>
<dbReference type="EMBL" id="JAPCKI010000006">
    <property type="protein sequence ID" value="MDD2178198.1"/>
    <property type="molecule type" value="Genomic_DNA"/>
</dbReference>
<evidence type="ECO:0000256" key="7">
    <source>
        <dbReference type="RuleBase" id="RU363032"/>
    </source>
</evidence>
<feature type="transmembrane region" description="Helical" evidence="7">
    <location>
        <begin position="256"/>
        <end position="278"/>
    </location>
</feature>
<gene>
    <name evidence="9" type="ORF">OIN59_12205</name>
</gene>
<evidence type="ECO:0000256" key="2">
    <source>
        <dbReference type="ARBA" id="ARBA00022448"/>
    </source>
</evidence>
<dbReference type="PANTHER" id="PTHR43386">
    <property type="entry name" value="OLIGOPEPTIDE TRANSPORT SYSTEM PERMEASE PROTEIN APPC"/>
    <property type="match status" value="1"/>
</dbReference>
<comment type="similarity">
    <text evidence="7">Belongs to the binding-protein-dependent transport system permease family.</text>
</comment>
<comment type="subcellular location">
    <subcellularLocation>
        <location evidence="1 7">Cell membrane</location>
        <topology evidence="1 7">Multi-pass membrane protein</topology>
    </subcellularLocation>
</comment>
<name>A0ABT5RWW7_9BURK</name>
<evidence type="ECO:0000259" key="8">
    <source>
        <dbReference type="PROSITE" id="PS50928"/>
    </source>
</evidence>
<feature type="transmembrane region" description="Helical" evidence="7">
    <location>
        <begin position="28"/>
        <end position="49"/>
    </location>
</feature>
<dbReference type="PANTHER" id="PTHR43386:SF1">
    <property type="entry name" value="D,D-DIPEPTIDE TRANSPORT SYSTEM PERMEASE PROTEIN DDPC-RELATED"/>
    <property type="match status" value="1"/>
</dbReference>
<dbReference type="InterPro" id="IPR035906">
    <property type="entry name" value="MetI-like_sf"/>
</dbReference>